<evidence type="ECO:0000313" key="4">
    <source>
        <dbReference type="EMBL" id="KAL3317591.1"/>
    </source>
</evidence>
<feature type="transmembrane region" description="Helical" evidence="2">
    <location>
        <begin position="86"/>
        <end position="104"/>
    </location>
</feature>
<keyword evidence="2" id="KW-0812">Transmembrane</keyword>
<dbReference type="AlphaFoldDB" id="A0ABD2QFQ7"/>
<keyword evidence="2" id="KW-0472">Membrane</keyword>
<feature type="chain" id="PRO_5044809048" evidence="3">
    <location>
        <begin position="39"/>
        <end position="155"/>
    </location>
</feature>
<dbReference type="Proteomes" id="UP001626550">
    <property type="component" value="Unassembled WGS sequence"/>
</dbReference>
<organism evidence="4 5">
    <name type="scientific">Cichlidogyrus casuarinus</name>
    <dbReference type="NCBI Taxonomy" id="1844966"/>
    <lineage>
        <taxon>Eukaryota</taxon>
        <taxon>Metazoa</taxon>
        <taxon>Spiralia</taxon>
        <taxon>Lophotrochozoa</taxon>
        <taxon>Platyhelminthes</taxon>
        <taxon>Monogenea</taxon>
        <taxon>Monopisthocotylea</taxon>
        <taxon>Dactylogyridea</taxon>
        <taxon>Ancyrocephalidae</taxon>
        <taxon>Cichlidogyrus</taxon>
    </lineage>
</organism>
<reference evidence="4 5" key="1">
    <citation type="submission" date="2024-11" db="EMBL/GenBank/DDBJ databases">
        <title>Adaptive evolution of stress response genes in parasites aligns with host niche diversity.</title>
        <authorList>
            <person name="Hahn C."/>
            <person name="Resl P."/>
        </authorList>
    </citation>
    <scope>NUCLEOTIDE SEQUENCE [LARGE SCALE GENOMIC DNA]</scope>
    <source>
        <strain evidence="4">EGGRZ-B1_66</strain>
        <tissue evidence="4">Body</tissue>
    </source>
</reference>
<evidence type="ECO:0000313" key="5">
    <source>
        <dbReference type="Proteomes" id="UP001626550"/>
    </source>
</evidence>
<feature type="signal peptide" evidence="3">
    <location>
        <begin position="1"/>
        <end position="38"/>
    </location>
</feature>
<protein>
    <submittedName>
        <fullName evidence="4">Uncharacterized protein</fullName>
    </submittedName>
</protein>
<sequence length="155" mass="17229">MGPSIDINSAFLDTISVSMILLRLLCLLSFLLLHCVLASDPPPPPDPDIPDPQPQSEGPPNPPMGGAPPPFSMPMPPPPVRVPPSTMIPGSRMLLMLAIAHLLIRQTVFLRRRLNFRLFYMLHTCYHPIHKFALLPLQLSSIDFTAYLKGFVPFL</sequence>
<keyword evidence="5" id="KW-1185">Reference proteome</keyword>
<proteinExistence type="predicted"/>
<name>A0ABD2QFQ7_9PLAT</name>
<evidence type="ECO:0000256" key="3">
    <source>
        <dbReference type="SAM" id="SignalP"/>
    </source>
</evidence>
<evidence type="ECO:0000256" key="1">
    <source>
        <dbReference type="SAM" id="MobiDB-lite"/>
    </source>
</evidence>
<evidence type="ECO:0000256" key="2">
    <source>
        <dbReference type="SAM" id="Phobius"/>
    </source>
</evidence>
<keyword evidence="3" id="KW-0732">Signal</keyword>
<dbReference type="EMBL" id="JBJKFK010000360">
    <property type="protein sequence ID" value="KAL3317591.1"/>
    <property type="molecule type" value="Genomic_DNA"/>
</dbReference>
<keyword evidence="2" id="KW-1133">Transmembrane helix</keyword>
<comment type="caution">
    <text evidence="4">The sequence shown here is derived from an EMBL/GenBank/DDBJ whole genome shotgun (WGS) entry which is preliminary data.</text>
</comment>
<accession>A0ABD2QFQ7</accession>
<feature type="region of interest" description="Disordered" evidence="1">
    <location>
        <begin position="42"/>
        <end position="78"/>
    </location>
</feature>
<gene>
    <name evidence="4" type="ORF">Ciccas_003755</name>
</gene>